<dbReference type="InterPro" id="IPR036772">
    <property type="entry name" value="SRCR-like_dom_sf"/>
</dbReference>
<feature type="chain" id="PRO_5025663337" evidence="6">
    <location>
        <begin position="22"/>
        <end position="265"/>
    </location>
</feature>
<dbReference type="GO" id="GO:0016020">
    <property type="term" value="C:membrane"/>
    <property type="evidence" value="ECO:0007669"/>
    <property type="project" value="InterPro"/>
</dbReference>
<keyword evidence="1 6" id="KW-0732">Signal</keyword>
<dbReference type="Gene3D" id="3.10.250.10">
    <property type="entry name" value="SRCR-like domain"/>
    <property type="match status" value="1"/>
</dbReference>
<evidence type="ECO:0000259" key="7">
    <source>
        <dbReference type="PROSITE" id="PS50287"/>
    </source>
</evidence>
<name>A0A6A4VNT2_AMPAM</name>
<keyword evidence="3 5" id="KW-1015">Disulfide bond</keyword>
<evidence type="ECO:0000313" key="8">
    <source>
        <dbReference type="EMBL" id="KAF0296226.1"/>
    </source>
</evidence>
<sequence>MSRLTVLLLVCLAGAASRAGADQLERLGDRLSALEDAVADLAALQRSQGDLLRRLTGLTLGERQAAALGAACTDTLDCRLTDGAVCSGGVCGCPAGTWNFSNSTCRPAAAEGEPCRLSGDCTATSPTLTCSGRPRRCAERVCFPAVAGGYRYRLVGGASCDEGRVQAVGPDWGGDDFEWWQVCADSWGPQEARVLCRSLDRGGGEVVRADAVSRQRVWKVSLNCAGSESALQECVSRLGRPRIGISDCRQGSVAAVRCEPRTPLF</sequence>
<dbReference type="EMBL" id="VIIS01001578">
    <property type="protein sequence ID" value="KAF0296226.1"/>
    <property type="molecule type" value="Genomic_DNA"/>
</dbReference>
<dbReference type="Pfam" id="PF00530">
    <property type="entry name" value="SRCR"/>
    <property type="match status" value="1"/>
</dbReference>
<evidence type="ECO:0000256" key="2">
    <source>
        <dbReference type="ARBA" id="ARBA00022737"/>
    </source>
</evidence>
<accession>A0A6A4VNT2</accession>
<evidence type="ECO:0000256" key="3">
    <source>
        <dbReference type="ARBA" id="ARBA00023157"/>
    </source>
</evidence>
<dbReference type="PANTHER" id="PTHR19331:SF465">
    <property type="entry name" value="EGG PEPTIDE SPERACT RECEPTOR"/>
    <property type="match status" value="1"/>
</dbReference>
<reference evidence="8 9" key="1">
    <citation type="submission" date="2019-07" db="EMBL/GenBank/DDBJ databases">
        <title>Draft genome assembly of a fouling barnacle, Amphibalanus amphitrite (Darwin, 1854): The first reference genome for Thecostraca.</title>
        <authorList>
            <person name="Kim W."/>
        </authorList>
    </citation>
    <scope>NUCLEOTIDE SEQUENCE [LARGE SCALE GENOMIC DNA]</scope>
    <source>
        <strain evidence="8">SNU_AA5</strain>
        <tissue evidence="8">Soma without cirri and trophi</tissue>
    </source>
</reference>
<dbReference type="PANTHER" id="PTHR19331">
    <property type="entry name" value="SCAVENGER RECEPTOR DOMAIN-CONTAINING"/>
    <property type="match status" value="1"/>
</dbReference>
<dbReference type="AlphaFoldDB" id="A0A6A4VNT2"/>
<dbReference type="SUPFAM" id="SSF56487">
    <property type="entry name" value="SRCR-like"/>
    <property type="match status" value="1"/>
</dbReference>
<proteinExistence type="predicted"/>
<comment type="caution">
    <text evidence="5">Lacks conserved residue(s) required for the propagation of feature annotation.</text>
</comment>
<evidence type="ECO:0000256" key="5">
    <source>
        <dbReference type="PROSITE-ProRule" id="PRU00196"/>
    </source>
</evidence>
<dbReference type="PROSITE" id="PS50287">
    <property type="entry name" value="SRCR_2"/>
    <property type="match status" value="1"/>
</dbReference>
<keyword evidence="9" id="KW-1185">Reference proteome</keyword>
<protein>
    <submittedName>
        <fullName evidence="8">Antigen WC1.1</fullName>
    </submittedName>
</protein>
<evidence type="ECO:0000256" key="6">
    <source>
        <dbReference type="SAM" id="SignalP"/>
    </source>
</evidence>
<feature type="domain" description="SRCR" evidence="7">
    <location>
        <begin position="152"/>
        <end position="259"/>
    </location>
</feature>
<keyword evidence="4" id="KW-0325">Glycoprotein</keyword>
<evidence type="ECO:0000256" key="4">
    <source>
        <dbReference type="ARBA" id="ARBA00023180"/>
    </source>
</evidence>
<feature type="disulfide bond" evidence="5">
    <location>
        <begin position="224"/>
        <end position="234"/>
    </location>
</feature>
<dbReference type="Proteomes" id="UP000440578">
    <property type="component" value="Unassembled WGS sequence"/>
</dbReference>
<gene>
    <name evidence="8" type="primary">WC11</name>
    <name evidence="8" type="ORF">FJT64_006282</name>
</gene>
<dbReference type="InterPro" id="IPR001190">
    <property type="entry name" value="SRCR"/>
</dbReference>
<organism evidence="8 9">
    <name type="scientific">Amphibalanus amphitrite</name>
    <name type="common">Striped barnacle</name>
    <name type="synonym">Balanus amphitrite</name>
    <dbReference type="NCBI Taxonomy" id="1232801"/>
    <lineage>
        <taxon>Eukaryota</taxon>
        <taxon>Metazoa</taxon>
        <taxon>Ecdysozoa</taxon>
        <taxon>Arthropoda</taxon>
        <taxon>Crustacea</taxon>
        <taxon>Multicrustacea</taxon>
        <taxon>Cirripedia</taxon>
        <taxon>Thoracica</taxon>
        <taxon>Thoracicalcarea</taxon>
        <taxon>Balanomorpha</taxon>
        <taxon>Balanoidea</taxon>
        <taxon>Balanidae</taxon>
        <taxon>Amphibalaninae</taxon>
        <taxon>Amphibalanus</taxon>
    </lineage>
</organism>
<dbReference type="PRINTS" id="PR00258">
    <property type="entry name" value="SPERACTRCPTR"/>
</dbReference>
<keyword evidence="2" id="KW-0677">Repeat</keyword>
<evidence type="ECO:0000313" key="9">
    <source>
        <dbReference type="Proteomes" id="UP000440578"/>
    </source>
</evidence>
<evidence type="ECO:0000256" key="1">
    <source>
        <dbReference type="ARBA" id="ARBA00022729"/>
    </source>
</evidence>
<dbReference type="OrthoDB" id="5912242at2759"/>
<comment type="caution">
    <text evidence="8">The sequence shown here is derived from an EMBL/GenBank/DDBJ whole genome shotgun (WGS) entry which is preliminary data.</text>
</comment>
<feature type="signal peptide" evidence="6">
    <location>
        <begin position="1"/>
        <end position="21"/>
    </location>
</feature>
<dbReference type="SMART" id="SM00202">
    <property type="entry name" value="SR"/>
    <property type="match status" value="1"/>
</dbReference>